<dbReference type="RefSeq" id="WP_060653282.1">
    <property type="nucleotide sequence ID" value="NZ_AZXY01000010.1"/>
</dbReference>
<accession>A0A0V9UGY4</accession>
<evidence type="ECO:0000313" key="4">
    <source>
        <dbReference type="Proteomes" id="UP000053060"/>
    </source>
</evidence>
<feature type="transmembrane region" description="Helical" evidence="1">
    <location>
        <begin position="20"/>
        <end position="38"/>
    </location>
</feature>
<dbReference type="EMBL" id="AZXY01000010">
    <property type="protein sequence ID" value="KSZ57261.1"/>
    <property type="molecule type" value="Genomic_DNA"/>
</dbReference>
<evidence type="ECO:0000259" key="2">
    <source>
        <dbReference type="Pfam" id="PF02470"/>
    </source>
</evidence>
<dbReference type="Proteomes" id="UP000053060">
    <property type="component" value="Unassembled WGS sequence"/>
</dbReference>
<feature type="domain" description="Mce/MlaD" evidence="2">
    <location>
        <begin position="47"/>
        <end position="123"/>
    </location>
</feature>
<organism evidence="3 4">
    <name type="scientific">Rhodococcus pyridinivorans KG-16</name>
    <dbReference type="NCBI Taxonomy" id="1441730"/>
    <lineage>
        <taxon>Bacteria</taxon>
        <taxon>Bacillati</taxon>
        <taxon>Actinomycetota</taxon>
        <taxon>Actinomycetes</taxon>
        <taxon>Mycobacteriales</taxon>
        <taxon>Nocardiaceae</taxon>
        <taxon>Rhodococcus</taxon>
    </lineage>
</organism>
<reference evidence="3 4" key="2">
    <citation type="journal article" date="2016" name="Genome Announc.">
        <title>Draft Genome Sequence of a Versatile Hydrocarbon-Degrading Bacterium, Rhodococcus pyridinivorans Strain KG-16, Collected from Oil Fields in India.</title>
        <authorList>
            <person name="Aggarwal R.K."/>
            <person name="Dawar C."/>
            <person name="Phanindranath R."/>
            <person name="Mutnuri L."/>
            <person name="Dayal A.M."/>
        </authorList>
    </citation>
    <scope>NUCLEOTIDE SEQUENCE [LARGE SCALE GENOMIC DNA]</scope>
    <source>
        <strain evidence="3 4">KG-16</strain>
    </source>
</reference>
<dbReference type="InterPro" id="IPR003399">
    <property type="entry name" value="Mce/MlaD"/>
</dbReference>
<keyword evidence="1" id="KW-1133">Transmembrane helix</keyword>
<dbReference type="InterPro" id="IPR052336">
    <property type="entry name" value="MlaD_Phospholipid_Transporter"/>
</dbReference>
<dbReference type="PANTHER" id="PTHR33371">
    <property type="entry name" value="INTERMEMBRANE PHOSPHOLIPID TRANSPORT SYSTEM BINDING PROTEIN MLAD-RELATED"/>
    <property type="match status" value="1"/>
</dbReference>
<keyword evidence="1" id="KW-0812">Transmembrane</keyword>
<proteinExistence type="predicted"/>
<dbReference type="Pfam" id="PF02470">
    <property type="entry name" value="MlaD"/>
    <property type="match status" value="1"/>
</dbReference>
<evidence type="ECO:0000256" key="1">
    <source>
        <dbReference type="SAM" id="Phobius"/>
    </source>
</evidence>
<dbReference type="PANTHER" id="PTHR33371:SF4">
    <property type="entry name" value="INTERMEMBRANE PHOSPHOLIPID TRANSPORT SYSTEM BINDING PROTEIN MLAD"/>
    <property type="match status" value="1"/>
</dbReference>
<protein>
    <submittedName>
        <fullName evidence="3">Mce family protein</fullName>
    </submittedName>
</protein>
<name>A0A0V9UGY4_9NOCA</name>
<reference evidence="4" key="1">
    <citation type="submission" date="2015-01" db="EMBL/GenBank/DDBJ databases">
        <title>Draft genome sequence of Rhodococcus pyridinivorans strain KG-16, a hydrocarbon-degrading bacterium.</title>
        <authorList>
            <person name="Aggarwal R.K."/>
            <person name="Dawar C."/>
        </authorList>
    </citation>
    <scope>NUCLEOTIDE SEQUENCE [LARGE SCALE GENOMIC DNA]</scope>
    <source>
        <strain evidence="4">KG-16</strain>
    </source>
</reference>
<dbReference type="AlphaFoldDB" id="A0A0V9UGY4"/>
<gene>
    <name evidence="3" type="ORF">Z045_19330</name>
</gene>
<sequence length="338" mass="35493">MSAAQYSGFGPSRRGLRIRGLAVVVAAALVVTAAWWASQPDRSGEVQFAVTASNLGDGVSTETAVRLRGMSIGSVIEVEPQGPQQQIVTLSVDEEHVDELSTAMHTRFVSSNIFGSTALELIPMPGGEPIRTGSTLALGDVGDYTVTTVLRDSGRLLLDVVTPQLSDSIDSAAELTHQMAPLLASSLLVMRNIARTQNEPISELLPKFADVSEGVAAFTPSALNTLSAIASVEELEDDFRTQQASETITEVSHLVLALSGEIVGALGPTSSAVDMLLDILIPLNQSLGGVTPDQVDRLVDGADGALQHQGDRVVLGVDVLVDTFPAFRVPLETTGGTR</sequence>
<dbReference type="PATRIC" id="fig|1441730.3.peg.4037"/>
<keyword evidence="1" id="KW-0472">Membrane</keyword>
<evidence type="ECO:0000313" key="3">
    <source>
        <dbReference type="EMBL" id="KSZ57261.1"/>
    </source>
</evidence>
<comment type="caution">
    <text evidence="3">The sequence shown here is derived from an EMBL/GenBank/DDBJ whole genome shotgun (WGS) entry which is preliminary data.</text>
</comment>